<dbReference type="GO" id="GO:0008033">
    <property type="term" value="P:tRNA processing"/>
    <property type="evidence" value="ECO:0007669"/>
    <property type="project" value="UniProtKB-KW"/>
</dbReference>
<dbReference type="EMBL" id="JAKLMC020000008">
    <property type="protein sequence ID" value="KAK5954588.1"/>
    <property type="molecule type" value="Genomic_DNA"/>
</dbReference>
<keyword evidence="4" id="KW-0808">Transferase</keyword>
<dbReference type="GO" id="GO:0008168">
    <property type="term" value="F:methyltransferase activity"/>
    <property type="evidence" value="ECO:0007669"/>
    <property type="project" value="UniProtKB-KW"/>
</dbReference>
<dbReference type="AlphaFoldDB" id="A0AAN8EFT8"/>
<dbReference type="SUPFAM" id="SSF111278">
    <property type="entry name" value="SSo0622-like"/>
    <property type="match status" value="1"/>
</dbReference>
<evidence type="ECO:0000256" key="1">
    <source>
        <dbReference type="ARBA" id="ARBA00008569"/>
    </source>
</evidence>
<feature type="compositionally biased region" description="Basic residues" evidence="9">
    <location>
        <begin position="1"/>
        <end position="20"/>
    </location>
</feature>
<comment type="caution">
    <text evidence="11">The sequence shown here is derived from an EMBL/GenBank/DDBJ whole genome shotgun (WGS) entry which is preliminary data.</text>
</comment>
<evidence type="ECO:0000313" key="12">
    <source>
        <dbReference type="Proteomes" id="UP001316803"/>
    </source>
</evidence>
<comment type="catalytic activity">
    <reaction evidence="8">
        <text>4-demethyl-7-[(3S)-3-amino-3-carboxypropyl]wyosine(37) in tRNA(Phe) + S-adenosyl-L-methionine = 7-[(3S)-3-amino-3-carboxypropyl]wyosine(37) in tRNA(Phe) + S-adenosyl-L-homocysteine + H(+)</text>
        <dbReference type="Rhea" id="RHEA:36635"/>
        <dbReference type="Rhea" id="RHEA-COMP:10378"/>
        <dbReference type="Rhea" id="RHEA-COMP:10379"/>
        <dbReference type="ChEBI" id="CHEBI:15378"/>
        <dbReference type="ChEBI" id="CHEBI:57856"/>
        <dbReference type="ChEBI" id="CHEBI:59789"/>
        <dbReference type="ChEBI" id="CHEBI:73543"/>
        <dbReference type="ChEBI" id="CHEBI:73550"/>
        <dbReference type="EC" id="2.1.1.282"/>
    </reaction>
</comment>
<dbReference type="PANTHER" id="PTHR48418">
    <property type="entry name" value="TRNA WYBUTOSINE-SYNTHESIZING PROTEIN 3"/>
    <property type="match status" value="1"/>
</dbReference>
<feature type="region of interest" description="Disordered" evidence="9">
    <location>
        <begin position="1"/>
        <end position="41"/>
    </location>
</feature>
<accession>A0AAN8EFT8</accession>
<organism evidence="11 12">
    <name type="scientific">Knufia fluminis</name>
    <dbReference type="NCBI Taxonomy" id="191047"/>
    <lineage>
        <taxon>Eukaryota</taxon>
        <taxon>Fungi</taxon>
        <taxon>Dikarya</taxon>
        <taxon>Ascomycota</taxon>
        <taxon>Pezizomycotina</taxon>
        <taxon>Eurotiomycetes</taxon>
        <taxon>Chaetothyriomycetidae</taxon>
        <taxon>Chaetothyriales</taxon>
        <taxon>Trichomeriaceae</taxon>
        <taxon>Knufia</taxon>
    </lineage>
</organism>
<feature type="region of interest" description="Disordered" evidence="9">
    <location>
        <begin position="314"/>
        <end position="348"/>
    </location>
</feature>
<evidence type="ECO:0000256" key="9">
    <source>
        <dbReference type="SAM" id="MobiDB-lite"/>
    </source>
</evidence>
<dbReference type="PANTHER" id="PTHR48418:SF1">
    <property type="entry name" value="TRNA WYBUTOSINE-SYNTHESIZING PROTEIN 3"/>
    <property type="match status" value="1"/>
</dbReference>
<keyword evidence="5" id="KW-0949">S-adenosyl-L-methionine</keyword>
<keyword evidence="6" id="KW-0819">tRNA processing</keyword>
<evidence type="ECO:0000256" key="7">
    <source>
        <dbReference type="ARBA" id="ARBA00030554"/>
    </source>
</evidence>
<feature type="region of interest" description="Disordered" evidence="9">
    <location>
        <begin position="84"/>
        <end position="133"/>
    </location>
</feature>
<dbReference type="Gene3D" id="3.30.1960.10">
    <property type="entry name" value="tRNA wybutosine-synthesizing-like"/>
    <property type="match status" value="1"/>
</dbReference>
<dbReference type="InterPro" id="IPR036602">
    <property type="entry name" value="tRNA_yW-synthesising-like_sf"/>
</dbReference>
<reference evidence="11 12" key="1">
    <citation type="submission" date="2022-12" db="EMBL/GenBank/DDBJ databases">
        <title>Genomic features and morphological characterization of a novel Knufia sp. strain isolated from spacecraft assembly facility.</title>
        <authorList>
            <person name="Teixeira M."/>
            <person name="Chander A.M."/>
            <person name="Stajich J.E."/>
            <person name="Venkateswaran K."/>
        </authorList>
    </citation>
    <scope>NUCLEOTIDE SEQUENCE [LARGE SCALE GENOMIC DNA]</scope>
    <source>
        <strain evidence="11 12">FJI-L2-BK-P2</strain>
    </source>
</reference>
<dbReference type="EC" id="2.1.1.282" evidence="2"/>
<evidence type="ECO:0000259" key="10">
    <source>
        <dbReference type="Pfam" id="PF02676"/>
    </source>
</evidence>
<evidence type="ECO:0000256" key="2">
    <source>
        <dbReference type="ARBA" id="ARBA00012750"/>
    </source>
</evidence>
<dbReference type="InterPro" id="IPR003827">
    <property type="entry name" value="tRNA_yW-synthesising"/>
</dbReference>
<feature type="domain" description="tRNA wybutosine-synthesizing protein" evidence="10">
    <location>
        <begin position="17"/>
        <end position="287"/>
    </location>
</feature>
<proteinExistence type="inferred from homology"/>
<feature type="compositionally biased region" description="Basic and acidic residues" evidence="9">
    <location>
        <begin position="27"/>
        <end position="39"/>
    </location>
</feature>
<sequence length="348" mass="37668">MPPPHQKHNHIPPSFTKKKSQTLSEISNHDTTDYNDKSPKGTIDSEIIDLIDEINAFEGYVTTSSCAGRVAVFVEGRKAVASSATVDGGAGVASSSNNEDGEVAGDSAESAIDGRQTSRGAGPGGKGHGNRWLYVSHEPIPSSHLRSANPMEFHELFQLAPQPQCLPSTANNPPRLIKLSFAPLILHILCANLHAAKGLLAAAINAGFRESGVQSLRALDDEDSGVMVGIRTAGVGFETVVGVVEEVGWEEVYRSLVGEGYLRMCVGVVNERFGWNVERRERLRGELAGLRGLEGKERLWEEKGARRERMRVEGLRRRKEQEQAQEVRVGGKNGDVDEEDVLDGGVVA</sequence>
<keyword evidence="3" id="KW-0489">Methyltransferase</keyword>
<comment type="similarity">
    <text evidence="1">Belongs to the TYW3 family.</text>
</comment>
<dbReference type="Pfam" id="PF02676">
    <property type="entry name" value="TYW3"/>
    <property type="match status" value="1"/>
</dbReference>
<protein>
    <recommendedName>
        <fullName evidence="2">tRNA(Phe) 7-[(3-amino-3-carboxypropyl)-4-demethylwyosine(37)-N(4)]-methyltransferase</fullName>
        <ecNumber evidence="2">2.1.1.282</ecNumber>
    </recommendedName>
    <alternativeName>
        <fullName evidence="7">tRNA(Phe) 7-((3-amino-3-carboxypropyl)-4-demethylwyosine(37)-N(4))-methyltransferase</fullName>
    </alternativeName>
</protein>
<dbReference type="GO" id="GO:0032259">
    <property type="term" value="P:methylation"/>
    <property type="evidence" value="ECO:0007669"/>
    <property type="project" value="UniProtKB-KW"/>
</dbReference>
<gene>
    <name evidence="11" type="ORF">OHC33_004310</name>
</gene>
<evidence type="ECO:0000256" key="8">
    <source>
        <dbReference type="ARBA" id="ARBA00049202"/>
    </source>
</evidence>
<evidence type="ECO:0000256" key="3">
    <source>
        <dbReference type="ARBA" id="ARBA00022603"/>
    </source>
</evidence>
<evidence type="ECO:0000256" key="5">
    <source>
        <dbReference type="ARBA" id="ARBA00022691"/>
    </source>
</evidence>
<name>A0AAN8EFT8_9EURO</name>
<keyword evidence="12" id="KW-1185">Reference proteome</keyword>
<evidence type="ECO:0000256" key="6">
    <source>
        <dbReference type="ARBA" id="ARBA00022694"/>
    </source>
</evidence>
<dbReference type="Proteomes" id="UP001316803">
    <property type="component" value="Unassembled WGS sequence"/>
</dbReference>
<evidence type="ECO:0000256" key="4">
    <source>
        <dbReference type="ARBA" id="ARBA00022679"/>
    </source>
</evidence>
<evidence type="ECO:0000313" key="11">
    <source>
        <dbReference type="EMBL" id="KAK5954588.1"/>
    </source>
</evidence>